<comment type="caution">
    <text evidence="1">The sequence shown here is derived from an EMBL/GenBank/DDBJ whole genome shotgun (WGS) entry which is preliminary data.</text>
</comment>
<dbReference type="Proteomes" id="UP000197032">
    <property type="component" value="Unassembled WGS sequence"/>
</dbReference>
<evidence type="ECO:0000313" key="2">
    <source>
        <dbReference type="Proteomes" id="UP000197032"/>
    </source>
</evidence>
<name>A0A1Z5HUX8_9FIRM</name>
<dbReference type="AlphaFoldDB" id="A0A1Z5HUX8"/>
<organism evidence="1 2">
    <name type="scientific">Calderihabitans maritimus</name>
    <dbReference type="NCBI Taxonomy" id="1246530"/>
    <lineage>
        <taxon>Bacteria</taxon>
        <taxon>Bacillati</taxon>
        <taxon>Bacillota</taxon>
        <taxon>Clostridia</taxon>
        <taxon>Neomoorellales</taxon>
        <taxon>Calderihabitantaceae</taxon>
        <taxon>Calderihabitans</taxon>
    </lineage>
</organism>
<feature type="non-terminal residue" evidence="1">
    <location>
        <position position="52"/>
    </location>
</feature>
<keyword evidence="2" id="KW-1185">Reference proteome</keyword>
<proteinExistence type="predicted"/>
<reference evidence="2" key="1">
    <citation type="journal article" date="2017" name="Appl. Environ. Microbiol.">
        <title>Genomic analysis of Calderihabitans maritimus KKC1, a thermophilic hydrogenogenic carboxydotrophic bacterium isolated from marine sediment.</title>
        <authorList>
            <person name="Omae K."/>
            <person name="Yoneda Y."/>
            <person name="Fukuyama Y."/>
            <person name="Yoshida T."/>
            <person name="Sako Y."/>
        </authorList>
    </citation>
    <scope>NUCLEOTIDE SEQUENCE [LARGE SCALE GENOMIC DNA]</scope>
    <source>
        <strain evidence="2">KKC1</strain>
    </source>
</reference>
<accession>A0A1Z5HUX8</accession>
<sequence>WVYLLDQALRLDSHDRVGPGLTELVVVWATKGPSYRDSRDRLADLYGAQVLS</sequence>
<protein>
    <submittedName>
        <fullName evidence="1">Uncharacterized protein</fullName>
    </submittedName>
</protein>
<evidence type="ECO:0000313" key="1">
    <source>
        <dbReference type="EMBL" id="GAW93208.1"/>
    </source>
</evidence>
<dbReference type="EMBL" id="BDGJ01000119">
    <property type="protein sequence ID" value="GAW93208.1"/>
    <property type="molecule type" value="Genomic_DNA"/>
</dbReference>
<feature type="non-terminal residue" evidence="1">
    <location>
        <position position="1"/>
    </location>
</feature>
<gene>
    <name evidence="1" type="ORF">KKC1_23470</name>
</gene>